<dbReference type="InterPro" id="IPR025332">
    <property type="entry name" value="DUF4238"/>
</dbReference>
<feature type="region of interest" description="Disordered" evidence="1">
    <location>
        <begin position="309"/>
        <end position="332"/>
    </location>
</feature>
<feature type="compositionally biased region" description="Low complexity" evidence="1">
    <location>
        <begin position="319"/>
        <end position="332"/>
    </location>
</feature>
<evidence type="ECO:0000313" key="3">
    <source>
        <dbReference type="Proteomes" id="UP000605361"/>
    </source>
</evidence>
<organism evidence="2 3">
    <name type="scientific">Nonomuraea cypriaca</name>
    <dbReference type="NCBI Taxonomy" id="1187855"/>
    <lineage>
        <taxon>Bacteria</taxon>
        <taxon>Bacillati</taxon>
        <taxon>Actinomycetota</taxon>
        <taxon>Actinomycetes</taxon>
        <taxon>Streptosporangiales</taxon>
        <taxon>Streptosporangiaceae</taxon>
        <taxon>Nonomuraea</taxon>
    </lineage>
</organism>
<keyword evidence="3" id="KW-1185">Reference proteome</keyword>
<reference evidence="2" key="1">
    <citation type="submission" date="2020-11" db="EMBL/GenBank/DDBJ databases">
        <title>Whole-genome analyses of Nonomuraea sp. K274.</title>
        <authorList>
            <person name="Veyisoglu A."/>
        </authorList>
    </citation>
    <scope>NUCLEOTIDE SEQUENCE</scope>
    <source>
        <strain evidence="2">K274</strain>
    </source>
</reference>
<evidence type="ECO:0000313" key="2">
    <source>
        <dbReference type="EMBL" id="MBF8184807.1"/>
    </source>
</evidence>
<comment type="caution">
    <text evidence="2">The sequence shown here is derived from an EMBL/GenBank/DDBJ whole genome shotgun (WGS) entry which is preliminary data.</text>
</comment>
<sequence>MATNDHTVPRMYLRHFARQKKKASTNWFIRARALTDLDRTFEANITHVASVTDFYGARAEALLSDIETRAAPVFRAVLDDPSGALPRTWPLKREDRSWMAWWIAAQMVRTTRQRRRLASLAAAADAGQPPLEMPHSLKSLAGRDAHLRFMADQLAVLAQIVYNRPWGLGFSDACLWTSDVPVVILNGHDDEDQLRAAIYWDVILPLDPHRFLILPGLATLGDDPDKQRDHLTKFPGGLGLWINGVIYDAADSHLYCHPDHDPLPFLGAHLGRGRLPAPWSGEEQSDRPSPSYLVEYSALGKNLTVERRWLNEHPPAPPAAAEEVAGPAPVTR</sequence>
<protein>
    <submittedName>
        <fullName evidence="2">DUF4238 domain-containing protein</fullName>
    </submittedName>
</protein>
<evidence type="ECO:0000256" key="1">
    <source>
        <dbReference type="SAM" id="MobiDB-lite"/>
    </source>
</evidence>
<name>A0A931EWU1_9ACTN</name>
<dbReference type="Pfam" id="PF14022">
    <property type="entry name" value="DUF4238"/>
    <property type="match status" value="1"/>
</dbReference>
<proteinExistence type="predicted"/>
<dbReference type="EMBL" id="JADOGI010000006">
    <property type="protein sequence ID" value="MBF8184807.1"/>
    <property type="molecule type" value="Genomic_DNA"/>
</dbReference>
<dbReference type="RefSeq" id="WP_195893800.1">
    <property type="nucleotide sequence ID" value="NZ_JADOGI010000006.1"/>
</dbReference>
<gene>
    <name evidence="2" type="ORF">ITP53_03425</name>
</gene>
<dbReference type="AlphaFoldDB" id="A0A931EWU1"/>
<dbReference type="Proteomes" id="UP000605361">
    <property type="component" value="Unassembled WGS sequence"/>
</dbReference>
<accession>A0A931EWU1</accession>